<dbReference type="Pfam" id="PF00149">
    <property type="entry name" value="Metallophos"/>
    <property type="match status" value="1"/>
</dbReference>
<dbReference type="Gene3D" id="3.60.21.10">
    <property type="match status" value="1"/>
</dbReference>
<dbReference type="InterPro" id="IPR029052">
    <property type="entry name" value="Metallo-depent_PP-like"/>
</dbReference>
<dbReference type="InterPro" id="IPR024173">
    <property type="entry name" value="Pesterase_MJ0037-like"/>
</dbReference>
<sequence>MLRLVTSNCLSETLRLHGQSVVFDCSGAMWLPEARLLVVSDLHFEKGSHYAAKGIPLPPYDTRATLDALERLVRLCRPKTVLSLGDAFHDKDAEARMDEADARRLDALCAAADWVWVLGNHDPLPPKRFGGTALNAAELCGLAFVHEPGATDDWQVAGHLHPCAVAQKGGRGVRRPCFVTDGERLILPAFGAYTGGLNVLDPAFAPHFPRGFATFLLGDSRVYQVPTTSLRADGRRAAWGV</sequence>
<proteinExistence type="predicted"/>
<dbReference type="PANTHER" id="PTHR39323:SF1">
    <property type="entry name" value="BLR1149 PROTEIN"/>
    <property type="match status" value="1"/>
</dbReference>
<dbReference type="NCBIfam" id="TIGR04123">
    <property type="entry name" value="P_estr_lig_assc"/>
    <property type="match status" value="1"/>
</dbReference>
<accession>A0A840I1Z4</accession>
<dbReference type="AlphaFoldDB" id="A0A840I1Z4"/>
<evidence type="ECO:0000313" key="2">
    <source>
        <dbReference type="EMBL" id="MBB4658282.1"/>
    </source>
</evidence>
<keyword evidence="3" id="KW-1185">Reference proteome</keyword>
<dbReference type="PIRSF" id="PIRSF000887">
    <property type="entry name" value="Pesterase_MJ0037"/>
    <property type="match status" value="1"/>
</dbReference>
<organism evidence="2 3">
    <name type="scientific">Parvularcula dongshanensis</name>
    <dbReference type="NCBI Taxonomy" id="1173995"/>
    <lineage>
        <taxon>Bacteria</taxon>
        <taxon>Pseudomonadati</taxon>
        <taxon>Pseudomonadota</taxon>
        <taxon>Alphaproteobacteria</taxon>
        <taxon>Parvularculales</taxon>
        <taxon>Parvularculaceae</taxon>
        <taxon>Parvularcula</taxon>
    </lineage>
</organism>
<dbReference type="PANTHER" id="PTHR39323">
    <property type="entry name" value="BLR1149 PROTEIN"/>
    <property type="match status" value="1"/>
</dbReference>
<dbReference type="GO" id="GO:0016787">
    <property type="term" value="F:hydrolase activity"/>
    <property type="evidence" value="ECO:0007669"/>
    <property type="project" value="InterPro"/>
</dbReference>
<dbReference type="InterPro" id="IPR026336">
    <property type="entry name" value="PdeM-like"/>
</dbReference>
<dbReference type="Proteomes" id="UP000563524">
    <property type="component" value="Unassembled WGS sequence"/>
</dbReference>
<evidence type="ECO:0000313" key="3">
    <source>
        <dbReference type="Proteomes" id="UP000563524"/>
    </source>
</evidence>
<dbReference type="EMBL" id="JACHOB010000001">
    <property type="protein sequence ID" value="MBB4658282.1"/>
    <property type="molecule type" value="Genomic_DNA"/>
</dbReference>
<dbReference type="RefSeq" id="WP_183815983.1">
    <property type="nucleotide sequence ID" value="NZ_JACHOB010000001.1"/>
</dbReference>
<dbReference type="InterPro" id="IPR004843">
    <property type="entry name" value="Calcineurin-like_PHP"/>
</dbReference>
<name>A0A840I1Z4_9PROT</name>
<protein>
    <recommendedName>
        <fullName evidence="1">Calcineurin-like phosphoesterase domain-containing protein</fullName>
    </recommendedName>
</protein>
<reference evidence="2 3" key="1">
    <citation type="submission" date="2020-08" db="EMBL/GenBank/DDBJ databases">
        <title>Genomic Encyclopedia of Type Strains, Phase IV (KMG-IV): sequencing the most valuable type-strain genomes for metagenomic binning, comparative biology and taxonomic classification.</title>
        <authorList>
            <person name="Goeker M."/>
        </authorList>
    </citation>
    <scope>NUCLEOTIDE SEQUENCE [LARGE SCALE GENOMIC DNA]</scope>
    <source>
        <strain evidence="2 3">DSM 102850</strain>
    </source>
</reference>
<gene>
    <name evidence="2" type="ORF">GGQ59_000782</name>
</gene>
<comment type="caution">
    <text evidence="2">The sequence shown here is derived from an EMBL/GenBank/DDBJ whole genome shotgun (WGS) entry which is preliminary data.</text>
</comment>
<feature type="domain" description="Calcineurin-like phosphoesterase" evidence="1">
    <location>
        <begin position="35"/>
        <end position="126"/>
    </location>
</feature>
<dbReference type="SUPFAM" id="SSF56300">
    <property type="entry name" value="Metallo-dependent phosphatases"/>
    <property type="match status" value="1"/>
</dbReference>
<evidence type="ECO:0000259" key="1">
    <source>
        <dbReference type="Pfam" id="PF00149"/>
    </source>
</evidence>